<feature type="compositionally biased region" description="Polar residues" evidence="1">
    <location>
        <begin position="33"/>
        <end position="42"/>
    </location>
</feature>
<reference evidence="2 3" key="1">
    <citation type="submission" date="2021-06" db="EMBL/GenBank/DDBJ databases">
        <title>Caerostris extrusa draft genome.</title>
        <authorList>
            <person name="Kono N."/>
            <person name="Arakawa K."/>
        </authorList>
    </citation>
    <scope>NUCLEOTIDE SEQUENCE [LARGE SCALE GENOMIC DNA]</scope>
</reference>
<organism evidence="2 3">
    <name type="scientific">Caerostris extrusa</name>
    <name type="common">Bark spider</name>
    <name type="synonym">Caerostris bankana</name>
    <dbReference type="NCBI Taxonomy" id="172846"/>
    <lineage>
        <taxon>Eukaryota</taxon>
        <taxon>Metazoa</taxon>
        <taxon>Ecdysozoa</taxon>
        <taxon>Arthropoda</taxon>
        <taxon>Chelicerata</taxon>
        <taxon>Arachnida</taxon>
        <taxon>Araneae</taxon>
        <taxon>Araneomorphae</taxon>
        <taxon>Entelegynae</taxon>
        <taxon>Araneoidea</taxon>
        <taxon>Araneidae</taxon>
        <taxon>Caerostris</taxon>
    </lineage>
</organism>
<feature type="region of interest" description="Disordered" evidence="1">
    <location>
        <begin position="33"/>
        <end position="61"/>
    </location>
</feature>
<evidence type="ECO:0000256" key="1">
    <source>
        <dbReference type="SAM" id="MobiDB-lite"/>
    </source>
</evidence>
<accession>A0AAV4Q6C5</accession>
<dbReference type="AlphaFoldDB" id="A0AAV4Q6C5"/>
<evidence type="ECO:0000313" key="3">
    <source>
        <dbReference type="Proteomes" id="UP001054945"/>
    </source>
</evidence>
<dbReference type="EMBL" id="BPLR01005641">
    <property type="protein sequence ID" value="GIY03912.1"/>
    <property type="molecule type" value="Genomic_DNA"/>
</dbReference>
<keyword evidence="3" id="KW-1185">Reference proteome</keyword>
<comment type="caution">
    <text evidence="2">The sequence shown here is derived from an EMBL/GenBank/DDBJ whole genome shotgun (WGS) entry which is preliminary data.</text>
</comment>
<evidence type="ECO:0000313" key="2">
    <source>
        <dbReference type="EMBL" id="GIY03912.1"/>
    </source>
</evidence>
<sequence length="84" mass="9337">MESDNIIQDGEADVFLLVQFKFALLTSKPSGGQFSNHKNSTAVPVRFENGNSMTKGEGKKMPEGHRIMIANTLVNIYERLNLIP</sequence>
<proteinExistence type="predicted"/>
<protein>
    <submittedName>
        <fullName evidence="2">Uncharacterized protein</fullName>
    </submittedName>
</protein>
<dbReference type="Proteomes" id="UP001054945">
    <property type="component" value="Unassembled WGS sequence"/>
</dbReference>
<name>A0AAV4Q6C5_CAEEX</name>
<gene>
    <name evidence="2" type="ORF">CEXT_708201</name>
</gene>